<dbReference type="PANTHER" id="PTHR43519">
    <property type="entry name" value="ATP-DEPENDENT RNA HELICASE HRPB"/>
    <property type="match status" value="1"/>
</dbReference>
<dbReference type="GO" id="GO:0016787">
    <property type="term" value="F:hydrolase activity"/>
    <property type="evidence" value="ECO:0007669"/>
    <property type="project" value="UniProtKB-KW"/>
</dbReference>
<dbReference type="InterPro" id="IPR027417">
    <property type="entry name" value="P-loop_NTPase"/>
</dbReference>
<dbReference type="GO" id="GO:0003676">
    <property type="term" value="F:nucleic acid binding"/>
    <property type="evidence" value="ECO:0007669"/>
    <property type="project" value="InterPro"/>
</dbReference>
<dbReference type="InterPro" id="IPR001650">
    <property type="entry name" value="Helicase_C-like"/>
</dbReference>
<dbReference type="PIRSF" id="PIRSF005496">
    <property type="entry name" value="ATP_hel_hrpB"/>
    <property type="match status" value="1"/>
</dbReference>
<dbReference type="NCBIfam" id="TIGR01970">
    <property type="entry name" value="DEAH_box_HrpB"/>
    <property type="match status" value="1"/>
</dbReference>
<sequence length="814" mass="89063">MPELPIEQHLASIEDALDTHSRLILVAQPGAGKTTRVPLRLIERPWARGQRLLMLEPRRVAARLAATYMAAQLGEPVGKRIGYRMRGDQRVGPDTQLEVITQGVLTRMLQDDPLLEGVAGILFDEFHERSIESDLGLALAMDVQQSIRDDLRLVVMSATLDIEALRTLLGEHTPVIESSGRAFPVTTLYRPPVGGETAAMAARSVVEEAVALDDAQDILVILPGVADIRRLAQALAASSLTLDIRTLHGGMTLDAQQAALSPGTQRRVIISTSITESSLTVDGVNVVIDAGLERVPEFSAQTGLTRLTTRRVNRASADQRRGRAGRQQSGYCYRLWAQDQPLVAHREPEMLQADLSRLALELALWGVNAPDALAWLSPPPKGAWQSARDLLQRLALLDQAGGLTPLGQQCGTLPVEPRLAAMLVRSKAGENTALACALAALLEGRERLEGTLQEALAARLKTPSAFPAWHQEVKRLAALMGCTVPSRLDLEPLGELLAVAFPDRVAQLMNLGRFKLANGKTATLSPQHPLANEPYLVAVHLDSASRDAPIQRAVPLSEQALRALYPATARWHERVAWQEPPGKLVAETVQCHGELVLAARPLQTLPAAAAEQALMSALQRRPSALLNDEVRRLQGRMALLKRTFPRQWPDWSDAALVDDLDEWLAPYVAGMTRLAQVEKLPFARCLLDTLTWEAQSALARLAPIGLTAPSGNTITLDYLPCLEGRPPVLALKLQEAFGWQETPTVAEGQVAVMIHLLSPARRPLQVTQDLRSFWLTGYPEVRKEMRGRYPKHPWPEDPLTAQATALTKRRLGNA</sequence>
<dbReference type="PROSITE" id="PS51192">
    <property type="entry name" value="HELICASE_ATP_BIND_1"/>
    <property type="match status" value="1"/>
</dbReference>
<feature type="domain" description="Helicase C-terminal" evidence="6">
    <location>
        <begin position="204"/>
        <end position="366"/>
    </location>
</feature>
<evidence type="ECO:0000256" key="3">
    <source>
        <dbReference type="ARBA" id="ARBA00022806"/>
    </source>
</evidence>
<dbReference type="EMBL" id="BMXN01000005">
    <property type="protein sequence ID" value="GGW23448.1"/>
    <property type="molecule type" value="Genomic_DNA"/>
</dbReference>
<dbReference type="SUPFAM" id="SSF52540">
    <property type="entry name" value="P-loop containing nucleoside triphosphate hydrolases"/>
    <property type="match status" value="1"/>
</dbReference>
<dbReference type="InterPro" id="IPR010225">
    <property type="entry name" value="HrpB"/>
</dbReference>
<dbReference type="Gene3D" id="1.20.120.1080">
    <property type="match status" value="1"/>
</dbReference>
<evidence type="ECO:0000259" key="5">
    <source>
        <dbReference type="PROSITE" id="PS51192"/>
    </source>
</evidence>
<evidence type="ECO:0000256" key="4">
    <source>
        <dbReference type="ARBA" id="ARBA00022840"/>
    </source>
</evidence>
<dbReference type="InterPro" id="IPR007502">
    <property type="entry name" value="Helicase-assoc_dom"/>
</dbReference>
<dbReference type="CDD" id="cd18791">
    <property type="entry name" value="SF2_C_RHA"/>
    <property type="match status" value="1"/>
</dbReference>
<dbReference type="RefSeq" id="WP_189463166.1">
    <property type="nucleotide sequence ID" value="NZ_BMXN01000005.1"/>
</dbReference>
<evidence type="ECO:0000313" key="7">
    <source>
        <dbReference type="EMBL" id="GGW23448.1"/>
    </source>
</evidence>
<accession>A0A8H9I2B6</accession>
<dbReference type="SMART" id="SM00487">
    <property type="entry name" value="DEXDc"/>
    <property type="match status" value="1"/>
</dbReference>
<name>A0A8H9I2B6_9GAMM</name>
<keyword evidence="1" id="KW-0547">Nucleotide-binding</keyword>
<dbReference type="GO" id="GO:0004386">
    <property type="term" value="F:helicase activity"/>
    <property type="evidence" value="ECO:0007669"/>
    <property type="project" value="UniProtKB-KW"/>
</dbReference>
<protein>
    <submittedName>
        <fullName evidence="7">ATP-dependent helicase HrpB</fullName>
    </submittedName>
</protein>
<dbReference type="Gene3D" id="3.40.50.300">
    <property type="entry name" value="P-loop containing nucleotide triphosphate hydrolases"/>
    <property type="match status" value="2"/>
</dbReference>
<dbReference type="PROSITE" id="PS51194">
    <property type="entry name" value="HELICASE_CTER"/>
    <property type="match status" value="1"/>
</dbReference>
<dbReference type="Proteomes" id="UP000623776">
    <property type="component" value="Unassembled WGS sequence"/>
</dbReference>
<dbReference type="Pfam" id="PF08482">
    <property type="entry name" value="HrpB_C"/>
    <property type="match status" value="1"/>
</dbReference>
<keyword evidence="3 7" id="KW-0347">Helicase</keyword>
<dbReference type="InterPro" id="IPR049614">
    <property type="entry name" value="HrpB_DEXH"/>
</dbReference>
<dbReference type="PANTHER" id="PTHR43519:SF1">
    <property type="entry name" value="ATP-DEPENDENT RNA HELICASE HRPB"/>
    <property type="match status" value="1"/>
</dbReference>
<dbReference type="InterPro" id="IPR011545">
    <property type="entry name" value="DEAD/DEAH_box_helicase_dom"/>
</dbReference>
<dbReference type="SMART" id="SM00490">
    <property type="entry name" value="HELICc"/>
    <property type="match status" value="1"/>
</dbReference>
<keyword evidence="2" id="KW-0378">Hydrolase</keyword>
<reference evidence="8" key="1">
    <citation type="journal article" date="2019" name="Int. J. Syst. Evol. Microbiol.">
        <title>The Global Catalogue of Microorganisms (GCM) 10K type strain sequencing project: providing services to taxonomists for standard genome sequencing and annotation.</title>
        <authorList>
            <consortium name="The Broad Institute Genomics Platform"/>
            <consortium name="The Broad Institute Genome Sequencing Center for Infectious Disease"/>
            <person name="Wu L."/>
            <person name="Ma J."/>
        </authorList>
    </citation>
    <scope>NUCLEOTIDE SEQUENCE [LARGE SCALE GENOMIC DNA]</scope>
    <source>
        <strain evidence="8">KCTC 22154</strain>
    </source>
</reference>
<dbReference type="SMART" id="SM00847">
    <property type="entry name" value="HA2"/>
    <property type="match status" value="1"/>
</dbReference>
<evidence type="ECO:0000256" key="2">
    <source>
        <dbReference type="ARBA" id="ARBA00022801"/>
    </source>
</evidence>
<evidence type="ECO:0000259" key="6">
    <source>
        <dbReference type="PROSITE" id="PS51194"/>
    </source>
</evidence>
<organism evidence="7 8">
    <name type="scientific">Vreelandella hamiltonii</name>
    <dbReference type="NCBI Taxonomy" id="502829"/>
    <lineage>
        <taxon>Bacteria</taxon>
        <taxon>Pseudomonadati</taxon>
        <taxon>Pseudomonadota</taxon>
        <taxon>Gammaproteobacteria</taxon>
        <taxon>Oceanospirillales</taxon>
        <taxon>Halomonadaceae</taxon>
        <taxon>Vreelandella</taxon>
    </lineage>
</organism>
<feature type="domain" description="Helicase ATP-binding" evidence="5">
    <location>
        <begin position="14"/>
        <end position="178"/>
    </location>
</feature>
<gene>
    <name evidence="7" type="primary">hrpB</name>
    <name evidence="7" type="ORF">GCM10007157_13600</name>
</gene>
<keyword evidence="4" id="KW-0067">ATP-binding</keyword>
<dbReference type="InterPro" id="IPR014001">
    <property type="entry name" value="Helicase_ATP-bd"/>
</dbReference>
<dbReference type="Pfam" id="PF00270">
    <property type="entry name" value="DEAD"/>
    <property type="match status" value="1"/>
</dbReference>
<evidence type="ECO:0000313" key="8">
    <source>
        <dbReference type="Proteomes" id="UP000623776"/>
    </source>
</evidence>
<dbReference type="FunFam" id="3.40.50.300:FF:002125">
    <property type="entry name" value="ATP-dependent helicase HrpB"/>
    <property type="match status" value="1"/>
</dbReference>
<comment type="caution">
    <text evidence="7">The sequence shown here is derived from an EMBL/GenBank/DDBJ whole genome shotgun (WGS) entry which is preliminary data.</text>
</comment>
<proteinExistence type="predicted"/>
<dbReference type="AlphaFoldDB" id="A0A8H9I2B6"/>
<dbReference type="CDD" id="cd17990">
    <property type="entry name" value="DEXHc_HrpB"/>
    <property type="match status" value="1"/>
</dbReference>
<keyword evidence="8" id="KW-1185">Reference proteome</keyword>
<dbReference type="Pfam" id="PF00271">
    <property type="entry name" value="Helicase_C"/>
    <property type="match status" value="1"/>
</dbReference>
<dbReference type="InterPro" id="IPR013689">
    <property type="entry name" value="RNA_helicase_ATP-dep_HrpB_C"/>
</dbReference>
<dbReference type="GO" id="GO:0005524">
    <property type="term" value="F:ATP binding"/>
    <property type="evidence" value="ECO:0007669"/>
    <property type="project" value="UniProtKB-KW"/>
</dbReference>
<evidence type="ECO:0000256" key="1">
    <source>
        <dbReference type="ARBA" id="ARBA00022741"/>
    </source>
</evidence>